<protein>
    <submittedName>
        <fullName evidence="3">Uncharacterized protein</fullName>
    </submittedName>
</protein>
<feature type="region of interest" description="Disordered" evidence="2">
    <location>
        <begin position="946"/>
        <end position="982"/>
    </location>
</feature>
<feature type="compositionally biased region" description="Polar residues" evidence="2">
    <location>
        <begin position="1842"/>
        <end position="1855"/>
    </location>
</feature>
<feature type="region of interest" description="Disordered" evidence="2">
    <location>
        <begin position="1014"/>
        <end position="1053"/>
    </location>
</feature>
<accession>A0AAW1RSB4</accession>
<comment type="caution">
    <text evidence="3">The sequence shown here is derived from an EMBL/GenBank/DDBJ whole genome shotgun (WGS) entry which is preliminary data.</text>
</comment>
<feature type="region of interest" description="Disordered" evidence="2">
    <location>
        <begin position="2282"/>
        <end position="2345"/>
    </location>
</feature>
<keyword evidence="1" id="KW-0175">Coiled coil</keyword>
<feature type="region of interest" description="Disordered" evidence="2">
    <location>
        <begin position="473"/>
        <end position="571"/>
    </location>
</feature>
<feature type="region of interest" description="Disordered" evidence="2">
    <location>
        <begin position="2358"/>
        <end position="2382"/>
    </location>
</feature>
<feature type="region of interest" description="Disordered" evidence="2">
    <location>
        <begin position="290"/>
        <end position="328"/>
    </location>
</feature>
<dbReference type="EMBL" id="JALJOS010000007">
    <property type="protein sequence ID" value="KAK9836744.1"/>
    <property type="molecule type" value="Genomic_DNA"/>
</dbReference>
<dbReference type="SUPFAM" id="SSF50729">
    <property type="entry name" value="PH domain-like"/>
    <property type="match status" value="1"/>
</dbReference>
<feature type="compositionally biased region" description="Pro residues" evidence="2">
    <location>
        <begin position="1037"/>
        <end position="1048"/>
    </location>
</feature>
<reference evidence="3 4" key="1">
    <citation type="journal article" date="2024" name="Nat. Commun.">
        <title>Phylogenomics reveals the evolutionary origins of lichenization in chlorophyte algae.</title>
        <authorList>
            <person name="Puginier C."/>
            <person name="Libourel C."/>
            <person name="Otte J."/>
            <person name="Skaloud P."/>
            <person name="Haon M."/>
            <person name="Grisel S."/>
            <person name="Petersen M."/>
            <person name="Berrin J.G."/>
            <person name="Delaux P.M."/>
            <person name="Dal Grande F."/>
            <person name="Keller J."/>
        </authorList>
    </citation>
    <scope>NUCLEOTIDE SEQUENCE [LARGE SCALE GENOMIC DNA]</scope>
    <source>
        <strain evidence="3 4">SAG 2145</strain>
    </source>
</reference>
<evidence type="ECO:0000256" key="1">
    <source>
        <dbReference type="SAM" id="Coils"/>
    </source>
</evidence>
<dbReference type="Gene3D" id="2.30.29.30">
    <property type="entry name" value="Pleckstrin-homology domain (PH domain)/Phosphotyrosine-binding domain (PTB)"/>
    <property type="match status" value="1"/>
</dbReference>
<sequence length="2423" mass="257244">MAAKGLTPHYFFTWGVTQEAVHDDIGSHLARQTSGWRSVLGLGKADGSSAPAERILQIDVASKAVNTIAKEVVKDTYQVTDVLSSDCLEGQDLRLFINLRDGRRLTYFFQSNQDVAMFRELMEELQTGEYAGVRYPRNVLKRGVIQKRGRTGVFFDRFAVLVPEKMYVLSSKAAVYPLNVISLADNRPAMDETIKAIWVKVPKKEYLLRGLSEDDTRDWFDVMRPIPQVILGAADSADLGLTRTRNRGQFMEALEEPGDAPLASWGSMSAPLARENSRFMLQAPPTSTLQSFTSSAAGASRGFRQNGAKSSELRSMLSKAPSLAPSGAYSPRIASVRSNAAGLLQQGTMRKDHLASRVSFSPSSLPSHRSMHGARMQNASLYNDSMLHAQNNSMDAVFSRITGQPGAMLAYEPSPELDEQAPNSPGIFEKWRSALVDSLDNDDPAASDMYAADLAGGSFPSGETSFTEMHTGQHAAAAGASMPMHPSPESTGPLLPLSRQSSRPVSPTRAGHWVKVGSPGDTYPAPAASSSRAEAATGSSPRTSAPHQVGNGPGPTRLDIKGAENGEFGDARRRVMRKSASQSSLSSLTAQAGAIHSKSNREVAIPQPVLHPNLSRPGSAGSMNKSRLSKMSTPDLQALGLVSEPEDQPRNVQQVAQVVQDIPQASIAHPEQDATGILGGLHADNLVGADAAPALDNLGRDDAQQTRSMAASLEEMLSKAQAALADISRIQQSQSMVRPPIVTPLTAAVYGHSQPYQPSQDPGSSAACPGVAFPDQAHHLFAASQAATASSFLPGSTTQRRVPEPQASPQAAVRDLPNTAQMSLQEMLGNIAHPTPQHVYAHDSQQMTISPSYDTPAIMRAQELRQQVPGGYEQQVAAHEAAPVIPIDPSLAGAPPPKRRQIPRPVEPPPPAAHTMGYHHTAQDQPGLQDNAFPEACTSQAYHPWRDQRTGCPEANTAPCTEPDPQWIPSQPDGGPSGHAAGSMISLERAADRADSGAEADNRQAALLHVPHEPHEAASSAAHGINIPPHHVSNPPQAQPSPPPPSPPGRAMFAGRFKLRGTSPSHAIRPPSRPPPVVPERIAACLSSIPAAQSTPDLLHDMPASTADLDDLQAAAATAVAKPAAAAEEGSEEGEAQELSNSHVSSHANMPLEDGDPLQPKPSIGQDGRAKPPASVRKQAASAGIPISPASQPTSTSNARKLEPALSFAQDQLAESQATPPCSQDIISATAEASEPHVGGGGGLKTRPLRKTVSWRANALFDEKNDLIQRAGNLHEMSLDLRKWLGQHGVLVPHHRSEDMQGPAGYAALQQHAHDIKPWLAATAMHGQRQQHLQGEGCPSLQQQQQQLSRYAWPEQRPRSPPPAGMGPFPDGALPGLAYPSQPAAEGQRADLQVHRSAGQFLPSQPSRDGHQGSLPAGPHSRGTRMPPHNPQQHDQGQRNDCPMIGPGSVDAADWQQQDSVEAGRAGALVVHAPGEPTAIYSAPGPLRNSSASVSGASKLGPAGLAVMLAPGMRVVVEHNGSMQAASAQHMLHQNHPLPPGHHIGPPAEPSTQGGGMQAATSWQQHSEPQQQQHASVPLGCAGAQQYPDQQQQPHQQQQQPQHSFYANSAADAKFLPKTVSFKTSSRQDGALHQAGFENVQQPGNATNSDGRPCNRQQSSAMDQPDMRQHQTHALPTQFCRGFAPDTANMGPTYTDSGRSTAGFGPHSSASWPGQGHAEGGNSSHMWLRNQPSLMGPHTACVSAALQGASSLAGRSPSHPTSKCAEVISETPSVPIHLGDNEHLTQLMVSDFPAAIQPSPHQQTPAVTLMGMPKNANADVQAPPAVPQMEPSQPSAEQPSSGLQVGSKEQGSLGLSQLPPDLQAQLMRLLQLKTAAPVADPHVSLASATDTAQKGLPDYMHSAPLSTISPVAAAAYEPPQQQLPQHFTQQQQPSACQALLLDLPITAAGGLQQVHATLQGSLSKPLDARHAISSRPGYLEELEASMTTPRPLIKSTGLEGCRQFTRAELDFLTPDVTRKITNAALAASASADSAVMAALHAISPGRFPMRSAQKPDLDQLGVGTSRIETLKMALFRDQSGASSPAPGERAATPQRSVSPPSQPLQMQANSKRPESNDEMTMRPSSMSGHHYLPQQAANMRPHIHPAHPHSPHPFPHCYLPIAAHYQLPPARAMYSPYTGYAATGQTLHATSRPGPSGISAMPPTYAGSPWAIAQDAQGQMKVIPMGQMQQVMASQMTPTHAVNPVTSASAHQPTSISTSAELDLQRDHITSQTQHAIELSSDANTHEQQKYHQGPAAGNLSDRHGMGNSRSSDLAVTSKTSSTTASSQRRASVPAQLHASPKPAFCPPATSGFIRAAHEQGQQPAALHRQHSQQAGNHRGPQSMAALGLRAAVAPPEADRDVTAKRVAADVWGIQLRRYSGKY</sequence>
<feature type="compositionally biased region" description="Polar residues" evidence="2">
    <location>
        <begin position="2093"/>
        <end position="2110"/>
    </location>
</feature>
<evidence type="ECO:0000313" key="3">
    <source>
        <dbReference type="EMBL" id="KAK9836744.1"/>
    </source>
</evidence>
<feature type="region of interest" description="Disordered" evidence="2">
    <location>
        <begin position="2078"/>
        <end position="2130"/>
    </location>
</feature>
<feature type="region of interest" description="Disordered" evidence="2">
    <location>
        <begin position="886"/>
        <end position="932"/>
    </location>
</feature>
<evidence type="ECO:0000313" key="4">
    <source>
        <dbReference type="Proteomes" id="UP001438707"/>
    </source>
</evidence>
<feature type="compositionally biased region" description="Low complexity" evidence="2">
    <location>
        <begin position="525"/>
        <end position="540"/>
    </location>
</feature>
<feature type="compositionally biased region" description="Low complexity" evidence="2">
    <location>
        <begin position="1827"/>
        <end position="1841"/>
    </location>
</feature>
<feature type="coiled-coil region" evidence="1">
    <location>
        <begin position="703"/>
        <end position="730"/>
    </location>
</feature>
<gene>
    <name evidence="3" type="ORF">WJX74_007351</name>
</gene>
<name>A0AAW1RSB4_9CHLO</name>
<feature type="region of interest" description="Disordered" evidence="2">
    <location>
        <begin position="1533"/>
        <end position="1577"/>
    </location>
</feature>
<dbReference type="InterPro" id="IPR011993">
    <property type="entry name" value="PH-like_dom_sf"/>
</dbReference>
<feature type="region of interest" description="Disordered" evidence="2">
    <location>
        <begin position="1637"/>
        <end position="1723"/>
    </location>
</feature>
<feature type="compositionally biased region" description="Low complexity" evidence="2">
    <location>
        <begin position="1564"/>
        <end position="1573"/>
    </location>
</feature>
<feature type="compositionally biased region" description="Basic and acidic residues" evidence="2">
    <location>
        <begin position="558"/>
        <end position="571"/>
    </location>
</feature>
<feature type="region of interest" description="Disordered" evidence="2">
    <location>
        <begin position="1585"/>
        <end position="1604"/>
    </location>
</feature>
<proteinExistence type="predicted"/>
<organism evidence="3 4">
    <name type="scientific">Apatococcus lobatus</name>
    <dbReference type="NCBI Taxonomy" id="904363"/>
    <lineage>
        <taxon>Eukaryota</taxon>
        <taxon>Viridiplantae</taxon>
        <taxon>Chlorophyta</taxon>
        <taxon>core chlorophytes</taxon>
        <taxon>Trebouxiophyceae</taxon>
        <taxon>Chlorellales</taxon>
        <taxon>Chlorellaceae</taxon>
        <taxon>Apatococcus</taxon>
    </lineage>
</organism>
<feature type="region of interest" description="Disordered" evidence="2">
    <location>
        <begin position="1816"/>
        <end position="1857"/>
    </location>
</feature>
<dbReference type="Proteomes" id="UP001438707">
    <property type="component" value="Unassembled WGS sequence"/>
</dbReference>
<evidence type="ECO:0000256" key="2">
    <source>
        <dbReference type="SAM" id="MobiDB-lite"/>
    </source>
</evidence>
<feature type="compositionally biased region" description="Polar residues" evidence="2">
    <location>
        <begin position="1639"/>
        <end position="1662"/>
    </location>
</feature>
<feature type="region of interest" description="Disordered" evidence="2">
    <location>
        <begin position="1327"/>
        <end position="1453"/>
    </location>
</feature>
<feature type="region of interest" description="Disordered" evidence="2">
    <location>
        <begin position="2234"/>
        <end position="2255"/>
    </location>
</feature>
<feature type="compositionally biased region" description="Low complexity" evidence="2">
    <location>
        <begin position="1179"/>
        <end position="1193"/>
    </location>
</feature>
<feature type="compositionally biased region" description="Polar residues" evidence="2">
    <location>
        <begin position="1690"/>
        <end position="1700"/>
    </location>
</feature>
<feature type="compositionally biased region" description="Low complexity" evidence="2">
    <location>
        <begin position="1585"/>
        <end position="1602"/>
    </location>
</feature>
<feature type="region of interest" description="Disordered" evidence="2">
    <location>
        <begin position="1120"/>
        <end position="1199"/>
    </location>
</feature>
<feature type="compositionally biased region" description="Low complexity" evidence="2">
    <location>
        <begin position="2317"/>
        <end position="2332"/>
    </location>
</feature>
<keyword evidence="4" id="KW-1185">Reference proteome</keyword>
<feature type="compositionally biased region" description="Polar residues" evidence="2">
    <location>
        <begin position="1139"/>
        <end position="1148"/>
    </location>
</feature>
<feature type="region of interest" description="Disordered" evidence="2">
    <location>
        <begin position="609"/>
        <end position="628"/>
    </location>
</feature>